<sequence length="726" mass="80721">MASAAAQEPAQFRITSISNGFSHVAASMASMFHHQTFFPYSVGKASSHTLSGLRAMESSCYQLEINNIYGFLDESPPVVLQCSPMQNIGAGLANLGNTCFLNSVLQCLTYTPPLAAHLQAGLHHASCKVKGFCVMCALERHVKGALKSNGKVISPNHFVNNLQSISRSFQLYQQEDAHEYMRYLIEALQRCSSMDSLGGRNLIELVFGGRLRSQVKCSQCLHCSNKYDPFLDLSLEIEGVDSFDTALAHFTATEVLDGENKYHCSMCKTKVRAQKQFTIDKAPPVLTVQFKRFSSVGCYGEKIDKKIHFEKEFSLKPFVNGCEDEELAYSLYAVLVHSGWSTHSGHYYCFVRTAGDKWHIMDDSQVSPVSESIVLAQKAYILFYVRKVGSSFSSLINHVQNKPDDDHVQNKCDDEHVQNKPDDDHVQNKHDDDHVQNKPDDDHVQNKPDDDLVQSKPDDDHVQNKPDDDHVQNKPDDIVTLSSEVTNHSEVSEDLISGETPTNRTGDCIINTGNCDEPPKAANQIHSPLTTNHNLRESCLMSDESQSSIVLDIDVNAIFPTSDAIFPTSDAIFPTSDAIEERLRMVEYSDAVVPNSFDGNSSCKAMSRLYSSKDHDVVCEQEEVTTHPEDAEESRHLRDQSVCTDDDVQGSCTDACSACDDTTNTDLEDEQGQADVFDCERWGSIFNIIMSPISRIAQAETARHNVFGDLGACAKLCFWSCIWPSL</sequence>
<dbReference type="EMBL" id="CM035408">
    <property type="protein sequence ID" value="KAH7442367.1"/>
    <property type="molecule type" value="Genomic_DNA"/>
</dbReference>
<comment type="catalytic activity">
    <reaction evidence="2">
        <text>Thiol-dependent hydrolysis of ester, thioester, amide, peptide and isopeptide bonds formed by the C-terminal Gly of ubiquitin (a 76-residue protein attached to proteins as an intracellular targeting signal).</text>
        <dbReference type="EC" id="3.4.19.12"/>
    </reaction>
</comment>
<evidence type="ECO:0000313" key="6">
    <source>
        <dbReference type="Proteomes" id="UP000825935"/>
    </source>
</evidence>
<dbReference type="SUPFAM" id="SSF54001">
    <property type="entry name" value="Cysteine proteinases"/>
    <property type="match status" value="1"/>
</dbReference>
<evidence type="ECO:0000256" key="2">
    <source>
        <dbReference type="RuleBase" id="RU366025"/>
    </source>
</evidence>
<reference evidence="5" key="1">
    <citation type="submission" date="2021-08" db="EMBL/GenBank/DDBJ databases">
        <title>WGS assembly of Ceratopteris richardii.</title>
        <authorList>
            <person name="Marchant D.B."/>
            <person name="Chen G."/>
            <person name="Jenkins J."/>
            <person name="Shu S."/>
            <person name="Leebens-Mack J."/>
            <person name="Grimwood J."/>
            <person name="Schmutz J."/>
            <person name="Soltis P."/>
            <person name="Soltis D."/>
            <person name="Chen Z.-H."/>
        </authorList>
    </citation>
    <scope>NUCLEOTIDE SEQUENCE</scope>
    <source>
        <strain evidence="5">Whitten #5841</strain>
        <tissue evidence="5">Leaf</tissue>
    </source>
</reference>
<feature type="compositionally biased region" description="Polar residues" evidence="3">
    <location>
        <begin position="480"/>
        <end position="489"/>
    </location>
</feature>
<feature type="compositionally biased region" description="Basic and acidic residues" evidence="3">
    <location>
        <begin position="414"/>
        <end position="450"/>
    </location>
</feature>
<dbReference type="InterPro" id="IPR028889">
    <property type="entry name" value="USP"/>
</dbReference>
<keyword evidence="6" id="KW-1185">Reference proteome</keyword>
<dbReference type="InterPro" id="IPR001394">
    <property type="entry name" value="Peptidase_C19_UCH"/>
</dbReference>
<dbReference type="Gene3D" id="3.90.70.10">
    <property type="entry name" value="Cysteine proteinases"/>
    <property type="match status" value="1"/>
</dbReference>
<dbReference type="FunFam" id="3.90.70.10:FF:000078">
    <property type="entry name" value="Ubiquitin carboxyl-terminal hydrolase 23"/>
    <property type="match status" value="1"/>
</dbReference>
<dbReference type="AlphaFoldDB" id="A0A8T2V1P8"/>
<accession>A0A8T2V1P8</accession>
<dbReference type="GO" id="GO:0005634">
    <property type="term" value="C:nucleus"/>
    <property type="evidence" value="ECO:0007669"/>
    <property type="project" value="TreeGrafter"/>
</dbReference>
<dbReference type="PROSITE" id="PS50235">
    <property type="entry name" value="USP_3"/>
    <property type="match status" value="1"/>
</dbReference>
<keyword evidence="2" id="KW-0378">Hydrolase</keyword>
<dbReference type="GO" id="GO:0004843">
    <property type="term" value="F:cysteine-type deubiquitinase activity"/>
    <property type="evidence" value="ECO:0007669"/>
    <property type="project" value="UniProtKB-UniRule"/>
</dbReference>
<keyword evidence="2" id="KW-0788">Thiol protease</keyword>
<comment type="similarity">
    <text evidence="1 2">Belongs to the peptidase C19 family.</text>
</comment>
<dbReference type="GO" id="GO:0006508">
    <property type="term" value="P:proteolysis"/>
    <property type="evidence" value="ECO:0007669"/>
    <property type="project" value="UniProtKB-KW"/>
</dbReference>
<keyword evidence="2" id="KW-0645">Protease</keyword>
<evidence type="ECO:0000259" key="4">
    <source>
        <dbReference type="PROSITE" id="PS50235"/>
    </source>
</evidence>
<dbReference type="InterPro" id="IPR018200">
    <property type="entry name" value="USP_CS"/>
</dbReference>
<dbReference type="GO" id="GO:0016579">
    <property type="term" value="P:protein deubiquitination"/>
    <property type="evidence" value="ECO:0007669"/>
    <property type="project" value="InterPro"/>
</dbReference>
<evidence type="ECO:0000256" key="1">
    <source>
        <dbReference type="ARBA" id="ARBA00009085"/>
    </source>
</evidence>
<dbReference type="OrthoDB" id="420187at2759"/>
<dbReference type="InterPro" id="IPR038765">
    <property type="entry name" value="Papain-like_cys_pep_sf"/>
</dbReference>
<feature type="compositionally biased region" description="Basic and acidic residues" evidence="3">
    <location>
        <begin position="456"/>
        <end position="477"/>
    </location>
</feature>
<proteinExistence type="inferred from homology"/>
<organism evidence="5 6">
    <name type="scientific">Ceratopteris richardii</name>
    <name type="common">Triangle waterfern</name>
    <dbReference type="NCBI Taxonomy" id="49495"/>
    <lineage>
        <taxon>Eukaryota</taxon>
        <taxon>Viridiplantae</taxon>
        <taxon>Streptophyta</taxon>
        <taxon>Embryophyta</taxon>
        <taxon>Tracheophyta</taxon>
        <taxon>Polypodiopsida</taxon>
        <taxon>Polypodiidae</taxon>
        <taxon>Polypodiales</taxon>
        <taxon>Pteridineae</taxon>
        <taxon>Pteridaceae</taxon>
        <taxon>Parkerioideae</taxon>
        <taxon>Ceratopteris</taxon>
    </lineage>
</organism>
<dbReference type="PANTHER" id="PTHR24006">
    <property type="entry name" value="UBIQUITIN CARBOXYL-TERMINAL HYDROLASE"/>
    <property type="match status" value="1"/>
</dbReference>
<evidence type="ECO:0000313" key="5">
    <source>
        <dbReference type="EMBL" id="KAH7442367.1"/>
    </source>
</evidence>
<dbReference type="PROSITE" id="PS00972">
    <property type="entry name" value="USP_1"/>
    <property type="match status" value="1"/>
</dbReference>
<dbReference type="GO" id="GO:0005829">
    <property type="term" value="C:cytosol"/>
    <property type="evidence" value="ECO:0007669"/>
    <property type="project" value="TreeGrafter"/>
</dbReference>
<comment type="function">
    <text evidence="2">Recognizes and hydrolyzes the peptide bond at the C-terminal Gly of ubiquitin. Involved in the processing of poly-ubiquitin precursors as well as that of ubiquitinated proteins.</text>
</comment>
<protein>
    <recommendedName>
        <fullName evidence="2">Ubiquitin carboxyl-terminal hydrolase</fullName>
        <ecNumber evidence="2">3.4.19.12</ecNumber>
    </recommendedName>
</protein>
<dbReference type="Pfam" id="PF00443">
    <property type="entry name" value="UCH"/>
    <property type="match status" value="1"/>
</dbReference>
<keyword evidence="2" id="KW-0833">Ubl conjugation pathway</keyword>
<dbReference type="Proteomes" id="UP000825935">
    <property type="component" value="Chromosome 3"/>
</dbReference>
<feature type="domain" description="USP" evidence="4">
    <location>
        <begin position="90"/>
        <end position="387"/>
    </location>
</feature>
<evidence type="ECO:0000256" key="3">
    <source>
        <dbReference type="SAM" id="MobiDB-lite"/>
    </source>
</evidence>
<dbReference type="InterPro" id="IPR050164">
    <property type="entry name" value="Peptidase_C19"/>
</dbReference>
<feature type="region of interest" description="Disordered" evidence="3">
    <location>
        <begin position="414"/>
        <end position="504"/>
    </location>
</feature>
<name>A0A8T2V1P8_CERRI</name>
<dbReference type="CDD" id="cd02661">
    <property type="entry name" value="Peptidase_C19E"/>
    <property type="match status" value="1"/>
</dbReference>
<dbReference type="PROSITE" id="PS00973">
    <property type="entry name" value="USP_2"/>
    <property type="match status" value="1"/>
</dbReference>
<dbReference type="PANTHER" id="PTHR24006:SF663">
    <property type="entry name" value="UBIQUITIN CARBOXYL-TERMINAL HYDROLASE 23"/>
    <property type="match status" value="1"/>
</dbReference>
<dbReference type="EC" id="3.4.19.12" evidence="2"/>
<comment type="caution">
    <text evidence="5">The sequence shown here is derived from an EMBL/GenBank/DDBJ whole genome shotgun (WGS) entry which is preliminary data.</text>
</comment>
<gene>
    <name evidence="5" type="ORF">KP509_03G085100</name>
</gene>